<dbReference type="Proteomes" id="UP001327560">
    <property type="component" value="Chromosome 3"/>
</dbReference>
<dbReference type="InterPro" id="IPR006740">
    <property type="entry name" value="DUF604"/>
</dbReference>
<protein>
    <submittedName>
        <fullName evidence="1">Uncharacterized protein</fullName>
    </submittedName>
</protein>
<evidence type="ECO:0000313" key="1">
    <source>
        <dbReference type="EMBL" id="WOL00123.1"/>
    </source>
</evidence>
<keyword evidence="2" id="KW-1185">Reference proteome</keyword>
<dbReference type="EMBL" id="CP136892">
    <property type="protein sequence ID" value="WOL00123.1"/>
    <property type="molecule type" value="Genomic_DNA"/>
</dbReference>
<evidence type="ECO:0000313" key="2">
    <source>
        <dbReference type="Proteomes" id="UP001327560"/>
    </source>
</evidence>
<proteinExistence type="predicted"/>
<accession>A0AAQ3K1F7</accession>
<dbReference type="Pfam" id="PF04646">
    <property type="entry name" value="DUF604"/>
    <property type="match status" value="1"/>
</dbReference>
<reference evidence="1 2" key="1">
    <citation type="submission" date="2023-10" db="EMBL/GenBank/DDBJ databases">
        <title>Chromosome-scale genome assembly provides insights into flower coloration mechanisms of Canna indica.</title>
        <authorList>
            <person name="Li C."/>
        </authorList>
    </citation>
    <scope>NUCLEOTIDE SEQUENCE [LARGE SCALE GENOMIC DNA]</scope>
    <source>
        <tissue evidence="1">Flower</tissue>
    </source>
</reference>
<name>A0AAQ3K1F7_9LILI</name>
<sequence length="266" mass="28884">MVTGVYVLRSPVHSRSGLPCRSEDPLTMVIEALAAVEISQPPQPHHLVGGLVEQLSASSFVTITLANSSTSPSSNLSSAAYGSILTICTTTFGSTTACLIFPTIPLLADSSSSLPSPGLRNACILVESFRLDHKAVQWFVLMDDGTIVCLDNLVTVLSNHSMAYGGGGIAISYPLVEALSGMLDKCIERYPRLYDSDDQLHACISELGIPLSREYGFHQRSICYDKRKMLTFAISIGYVVQVFPTIIPPQELEHSELTYNAWNKLN</sequence>
<dbReference type="PANTHER" id="PTHR10811">
    <property type="entry name" value="FRINGE-RELATED"/>
    <property type="match status" value="1"/>
</dbReference>
<dbReference type="AlphaFoldDB" id="A0AAQ3K1F7"/>
<dbReference type="Gene3D" id="3.90.550.50">
    <property type="match status" value="1"/>
</dbReference>
<organism evidence="1 2">
    <name type="scientific">Canna indica</name>
    <name type="common">Indian-shot</name>
    <dbReference type="NCBI Taxonomy" id="4628"/>
    <lineage>
        <taxon>Eukaryota</taxon>
        <taxon>Viridiplantae</taxon>
        <taxon>Streptophyta</taxon>
        <taxon>Embryophyta</taxon>
        <taxon>Tracheophyta</taxon>
        <taxon>Spermatophyta</taxon>
        <taxon>Magnoliopsida</taxon>
        <taxon>Liliopsida</taxon>
        <taxon>Zingiberales</taxon>
        <taxon>Cannaceae</taxon>
        <taxon>Canna</taxon>
    </lineage>
</organism>
<gene>
    <name evidence="1" type="ORF">Cni_G08836</name>
</gene>